<evidence type="ECO:0000256" key="4">
    <source>
        <dbReference type="ARBA" id="ARBA00022833"/>
    </source>
</evidence>
<dbReference type="GO" id="GO:0006508">
    <property type="term" value="P:proteolysis"/>
    <property type="evidence" value="ECO:0007669"/>
    <property type="project" value="UniProtKB-KW"/>
</dbReference>
<dbReference type="Gene3D" id="3.30.1380.10">
    <property type="match status" value="1"/>
</dbReference>
<evidence type="ECO:0000256" key="2">
    <source>
        <dbReference type="ARBA" id="ARBA00022723"/>
    </source>
</evidence>
<dbReference type="NCBIfam" id="NF007557">
    <property type="entry name" value="PRK10178.1"/>
    <property type="match status" value="1"/>
</dbReference>
<dbReference type="GO" id="GO:0046872">
    <property type="term" value="F:metal ion binding"/>
    <property type="evidence" value="ECO:0007669"/>
    <property type="project" value="UniProtKB-KW"/>
</dbReference>
<protein>
    <submittedName>
        <fullName evidence="8">D-alanyl-D-alanine dipeptidase</fullName>
        <ecNumber evidence="8">3.4.13.22</ecNumber>
    </submittedName>
</protein>
<sequence length="189" mass="21390">MKQSSKLLVPVINSPKAQLSLAYATKNNFTGQPVYKNAICFLHEEAARRLYAAIELIKPLELSFKIWDTYRPLAAQRKLFEHTPDPTYISSPDTGLCTHCRGIAIDLTLVDKKGNELPMGTPFDDFRSLAHHGNQAIAQEEQRNRLLLAGIMSVAGFDPYDSEWWHYQLPNVKNYPIIDETIAKTGIME</sequence>
<dbReference type="HAMAP" id="MF_01924">
    <property type="entry name" value="A_A_dipeptidase"/>
    <property type="match status" value="1"/>
</dbReference>
<dbReference type="EMBL" id="NSIT01000012">
    <property type="protein sequence ID" value="PJE80591.1"/>
    <property type="molecule type" value="Genomic_DNA"/>
</dbReference>
<keyword evidence="6" id="KW-0482">Metalloprotease</keyword>
<dbReference type="EC" id="3.4.13.22" evidence="8"/>
<evidence type="ECO:0000313" key="8">
    <source>
        <dbReference type="EMBL" id="PJE80591.1"/>
    </source>
</evidence>
<dbReference type="PANTHER" id="PTHR43126:SF1">
    <property type="entry name" value="D-ALANYL-D-ALANINE DIPEPTIDASE"/>
    <property type="match status" value="1"/>
</dbReference>
<accession>A0A2H9TBG6</accession>
<dbReference type="Pfam" id="PF01427">
    <property type="entry name" value="Peptidase_M15"/>
    <property type="match status" value="1"/>
</dbReference>
<dbReference type="GO" id="GO:0160237">
    <property type="term" value="F:D-Ala-D-Ala dipeptidase activity"/>
    <property type="evidence" value="ECO:0007669"/>
    <property type="project" value="UniProtKB-EC"/>
</dbReference>
<keyword evidence="1" id="KW-0645">Protease</keyword>
<evidence type="ECO:0000256" key="1">
    <source>
        <dbReference type="ARBA" id="ARBA00022670"/>
    </source>
</evidence>
<organism evidence="8">
    <name type="scientific">invertebrate metagenome</name>
    <dbReference type="NCBI Taxonomy" id="1711999"/>
    <lineage>
        <taxon>unclassified sequences</taxon>
        <taxon>metagenomes</taxon>
        <taxon>organismal metagenomes</taxon>
    </lineage>
</organism>
<evidence type="ECO:0000256" key="6">
    <source>
        <dbReference type="ARBA" id="ARBA00023049"/>
    </source>
</evidence>
<dbReference type="CDD" id="cd14840">
    <property type="entry name" value="D-Ala-D-Ala_dipeptidase_Aad"/>
    <property type="match status" value="1"/>
</dbReference>
<keyword evidence="2" id="KW-0479">Metal-binding</keyword>
<evidence type="ECO:0000256" key="7">
    <source>
        <dbReference type="ARBA" id="ARBA00023316"/>
    </source>
</evidence>
<dbReference type="GO" id="GO:0071555">
    <property type="term" value="P:cell wall organization"/>
    <property type="evidence" value="ECO:0007669"/>
    <property type="project" value="UniProtKB-KW"/>
</dbReference>
<name>A0A2H9TBG6_9ZZZZ</name>
<dbReference type="PANTHER" id="PTHR43126">
    <property type="entry name" value="D-ALANYL-D-ALANINE DIPEPTIDASE"/>
    <property type="match status" value="1"/>
</dbReference>
<keyword evidence="7" id="KW-0961">Cell wall biogenesis/degradation</keyword>
<keyword evidence="4" id="KW-0862">Zinc</keyword>
<dbReference type="InterPro" id="IPR000755">
    <property type="entry name" value="A_A_dipeptidase"/>
</dbReference>
<proteinExistence type="inferred from homology"/>
<comment type="caution">
    <text evidence="8">The sequence shown here is derived from an EMBL/GenBank/DDBJ whole genome shotgun (WGS) entry which is preliminary data.</text>
</comment>
<keyword evidence="5 8" id="KW-0224">Dipeptidase</keyword>
<dbReference type="InterPro" id="IPR009045">
    <property type="entry name" value="Zn_M74/Hedgehog-like"/>
</dbReference>
<dbReference type="SUPFAM" id="SSF55166">
    <property type="entry name" value="Hedgehog/DD-peptidase"/>
    <property type="match status" value="1"/>
</dbReference>
<evidence type="ECO:0000256" key="5">
    <source>
        <dbReference type="ARBA" id="ARBA00022997"/>
    </source>
</evidence>
<dbReference type="PIRSF" id="PIRSF026671">
    <property type="entry name" value="AA_dipeptidase"/>
    <property type="match status" value="1"/>
</dbReference>
<reference evidence="8" key="1">
    <citation type="journal article" date="2017" name="Appl. Environ. Microbiol.">
        <title>Molecular characterization of an Endozoicomonas-like organism causing infection in king scallop Pecten maximus L.</title>
        <authorList>
            <person name="Cano I."/>
            <person name="van Aerle R."/>
            <person name="Ross S."/>
            <person name="Verner-Jeffreys D.W."/>
            <person name="Paley R.K."/>
            <person name="Rimmer G."/>
            <person name="Ryder D."/>
            <person name="Hooper P."/>
            <person name="Stone D."/>
            <person name="Feist S.W."/>
        </authorList>
    </citation>
    <scope>NUCLEOTIDE SEQUENCE</scope>
</reference>
<evidence type="ECO:0000256" key="3">
    <source>
        <dbReference type="ARBA" id="ARBA00022801"/>
    </source>
</evidence>
<dbReference type="AlphaFoldDB" id="A0A2H9TBG6"/>
<gene>
    <name evidence="8" type="primary">ddpX</name>
    <name evidence="8" type="ORF">CI610_00413</name>
</gene>
<keyword evidence="3 8" id="KW-0378">Hydrolase</keyword>
<dbReference type="GO" id="GO:0008237">
    <property type="term" value="F:metallopeptidase activity"/>
    <property type="evidence" value="ECO:0007669"/>
    <property type="project" value="UniProtKB-KW"/>
</dbReference>